<dbReference type="GO" id="GO:0008180">
    <property type="term" value="C:COP9 signalosome"/>
    <property type="evidence" value="ECO:0007669"/>
    <property type="project" value="UniProtKB-KW"/>
</dbReference>
<keyword evidence="6" id="KW-0736">Signalosome</keyword>
<dbReference type="Gene3D" id="1.10.10.10">
    <property type="entry name" value="Winged helix-like DNA-binding domain superfamily/Winged helix DNA-binding domain"/>
    <property type="match status" value="1"/>
</dbReference>
<dbReference type="InterPro" id="IPR000717">
    <property type="entry name" value="PCI_dom"/>
</dbReference>
<evidence type="ECO:0000313" key="9">
    <source>
        <dbReference type="EMBL" id="CAD9250877.1"/>
    </source>
</evidence>
<reference evidence="9" key="1">
    <citation type="submission" date="2021-01" db="EMBL/GenBank/DDBJ databases">
        <authorList>
            <person name="Corre E."/>
            <person name="Pelletier E."/>
            <person name="Niang G."/>
            <person name="Scheremetjew M."/>
            <person name="Finn R."/>
            <person name="Kale V."/>
            <person name="Holt S."/>
            <person name="Cochrane G."/>
            <person name="Meng A."/>
            <person name="Brown T."/>
            <person name="Cohen L."/>
        </authorList>
    </citation>
    <scope>NUCLEOTIDE SEQUENCE</scope>
    <source>
        <strain evidence="9">CCMP2877</strain>
    </source>
</reference>
<evidence type="ECO:0000259" key="8">
    <source>
        <dbReference type="SMART" id="SM00088"/>
    </source>
</evidence>
<evidence type="ECO:0000256" key="5">
    <source>
        <dbReference type="ARBA" id="ARBA00022490"/>
    </source>
</evidence>
<evidence type="ECO:0000256" key="2">
    <source>
        <dbReference type="ARBA" id="ARBA00004496"/>
    </source>
</evidence>
<dbReference type="EMBL" id="HBGJ01014462">
    <property type="protein sequence ID" value="CAD9250877.1"/>
    <property type="molecule type" value="Transcribed_RNA"/>
</dbReference>
<sequence length="365" mass="39733">MDLATVVTALAQGRNAFAALVERIVLLPPEQLLAAGQIALSALSARNPTPSTHGAAEFKLRSKLFDVLLAQEEFFEAASTMAAMHMESVQLPPEQAADAYIKVAETYLELDEAVDAEVFANKASPLMADVSDRSLELRYRTTYARVLDANRKFLDAATRYYDVSKVSEGVDPDDLLLLLGRAVTCACLGRAGPQRTRILAQIFRDERLQSLETLEDYRDHAAVLAKMYKGQLIRRHELEGFTASLLDHQKAICEGGFTYPERAIMEHNIEACGKIYECIALGEFATILGVTGSVAEGIAAKMISQGRLSAVIDQVDGFLTFEASRAGVGGAAAKSPGVFTQWDEKLTNVCRLVNTIVEDVAGRID</sequence>
<dbReference type="Pfam" id="PF01399">
    <property type="entry name" value="PCI"/>
    <property type="match status" value="1"/>
</dbReference>
<evidence type="ECO:0000256" key="1">
    <source>
        <dbReference type="ARBA" id="ARBA00004123"/>
    </source>
</evidence>
<dbReference type="InterPro" id="IPR054559">
    <property type="entry name" value="PSMD12-CSN4-like_N"/>
</dbReference>
<evidence type="ECO:0000256" key="3">
    <source>
        <dbReference type="ARBA" id="ARBA00010417"/>
    </source>
</evidence>
<proteinExistence type="inferred from homology"/>
<organism evidence="9">
    <name type="scientific">Phaeomonas parva</name>
    <dbReference type="NCBI Taxonomy" id="124430"/>
    <lineage>
        <taxon>Eukaryota</taxon>
        <taxon>Sar</taxon>
        <taxon>Stramenopiles</taxon>
        <taxon>Ochrophyta</taxon>
        <taxon>Pinguiophyceae</taxon>
        <taxon>Pinguiochrysidales</taxon>
        <taxon>Pinguiochrysidaceae</taxon>
        <taxon>Phaeomonas</taxon>
    </lineage>
</organism>
<dbReference type="PANTHER" id="PTHR10855">
    <property type="entry name" value="26S PROTEASOME NON-ATPASE REGULATORY SUBUNIT 12/COP9 SIGNALOSOME COMPLEX SUBUNIT 4"/>
    <property type="match status" value="1"/>
</dbReference>
<comment type="similarity">
    <text evidence="3">Belongs to the CSN4 family.</text>
</comment>
<dbReference type="PANTHER" id="PTHR10855:SF2">
    <property type="entry name" value="COP9 SIGNALOSOME COMPLEX SUBUNIT 4"/>
    <property type="match status" value="1"/>
</dbReference>
<protein>
    <recommendedName>
        <fullName evidence="4">COP9 signalosome complex subunit 4</fullName>
    </recommendedName>
</protein>
<dbReference type="AlphaFoldDB" id="A0A7S1U060"/>
<gene>
    <name evidence="9" type="ORF">PPAR1163_LOCUS9238</name>
</gene>
<evidence type="ECO:0000256" key="6">
    <source>
        <dbReference type="ARBA" id="ARBA00022790"/>
    </source>
</evidence>
<accession>A0A7S1U060</accession>
<dbReference type="SMART" id="SM00088">
    <property type="entry name" value="PINT"/>
    <property type="match status" value="1"/>
</dbReference>
<comment type="subcellular location">
    <subcellularLocation>
        <location evidence="2">Cytoplasm</location>
    </subcellularLocation>
    <subcellularLocation>
        <location evidence="1">Nucleus</location>
    </subcellularLocation>
</comment>
<evidence type="ECO:0000256" key="7">
    <source>
        <dbReference type="ARBA" id="ARBA00023242"/>
    </source>
</evidence>
<dbReference type="Pfam" id="PF22241">
    <property type="entry name" value="PSMD12-CSN4_N"/>
    <property type="match status" value="1"/>
</dbReference>
<feature type="domain" description="PCI" evidence="8">
    <location>
        <begin position="255"/>
        <end position="349"/>
    </location>
</feature>
<dbReference type="InterPro" id="IPR040134">
    <property type="entry name" value="PSMD12/CSN4"/>
</dbReference>
<dbReference type="SUPFAM" id="SSF46785">
    <property type="entry name" value="Winged helix' DNA-binding domain"/>
    <property type="match status" value="1"/>
</dbReference>
<keyword evidence="5" id="KW-0963">Cytoplasm</keyword>
<evidence type="ECO:0000256" key="4">
    <source>
        <dbReference type="ARBA" id="ARBA00014881"/>
    </source>
</evidence>
<name>A0A7S1U060_9STRA</name>
<dbReference type="InterPro" id="IPR036390">
    <property type="entry name" value="WH_DNA-bd_sf"/>
</dbReference>
<dbReference type="GO" id="GO:0005829">
    <property type="term" value="C:cytosol"/>
    <property type="evidence" value="ECO:0007669"/>
    <property type="project" value="TreeGrafter"/>
</dbReference>
<dbReference type="InterPro" id="IPR036388">
    <property type="entry name" value="WH-like_DNA-bd_sf"/>
</dbReference>
<keyword evidence="7" id="KW-0539">Nucleus</keyword>